<dbReference type="PANTHER" id="PTHR31672:SF10">
    <property type="entry name" value="F-BOX DOMAIN-CONTAINING PROTEIN"/>
    <property type="match status" value="1"/>
</dbReference>
<gene>
    <name evidence="2" type="ORF">T459_20325</name>
</gene>
<dbReference type="PANTHER" id="PTHR31672">
    <property type="entry name" value="BNACNNG10540D PROTEIN"/>
    <property type="match status" value="1"/>
</dbReference>
<dbReference type="EMBL" id="AYRZ02000007">
    <property type="protein sequence ID" value="PHT76803.1"/>
    <property type="molecule type" value="Genomic_DNA"/>
</dbReference>
<sequence length="211" mass="24417">MTNFYFDILGEIFGYMLGFGFDPVTNDYKVVRVLHTLHSFPPHVDLYKFSTGVWEDISHVSLSYKFFASTLHAYVNGSSHWIVSSWVEVSLGLQGVIVLFNMHDEKFSELILPSSLINESRPRYDEMFLFVSEGSLCLVDNNYDKRLQLKNDPHWWHNCNVTIPFADKGRQYTKLVPAVRCRVLFRKIFSGYDTPKPVAFAIILDCDLQTN</sequence>
<feature type="domain" description="F-box associated beta-propeller type 3" evidence="1">
    <location>
        <begin position="19"/>
        <end position="149"/>
    </location>
</feature>
<dbReference type="AlphaFoldDB" id="A0A2G2Z4A7"/>
<dbReference type="Proteomes" id="UP000222542">
    <property type="component" value="Unassembled WGS sequence"/>
</dbReference>
<evidence type="ECO:0000313" key="3">
    <source>
        <dbReference type="Proteomes" id="UP000222542"/>
    </source>
</evidence>
<organism evidence="2 3">
    <name type="scientific">Capsicum annuum</name>
    <name type="common">Capsicum pepper</name>
    <dbReference type="NCBI Taxonomy" id="4072"/>
    <lineage>
        <taxon>Eukaryota</taxon>
        <taxon>Viridiplantae</taxon>
        <taxon>Streptophyta</taxon>
        <taxon>Embryophyta</taxon>
        <taxon>Tracheophyta</taxon>
        <taxon>Spermatophyta</taxon>
        <taxon>Magnoliopsida</taxon>
        <taxon>eudicotyledons</taxon>
        <taxon>Gunneridae</taxon>
        <taxon>Pentapetalae</taxon>
        <taxon>asterids</taxon>
        <taxon>lamiids</taxon>
        <taxon>Solanales</taxon>
        <taxon>Solanaceae</taxon>
        <taxon>Solanoideae</taxon>
        <taxon>Capsiceae</taxon>
        <taxon>Capsicum</taxon>
    </lineage>
</organism>
<dbReference type="Gramene" id="PHT76803">
    <property type="protein sequence ID" value="PHT76803"/>
    <property type="gene ID" value="T459_20325"/>
</dbReference>
<dbReference type="Pfam" id="PF08268">
    <property type="entry name" value="FBA_3"/>
    <property type="match status" value="1"/>
</dbReference>
<dbReference type="InterPro" id="IPR017451">
    <property type="entry name" value="F-box-assoc_interact_dom"/>
</dbReference>
<name>A0A2G2Z4A7_CAPAN</name>
<reference evidence="2 3" key="1">
    <citation type="journal article" date="2014" name="Nat. Genet.">
        <title>Genome sequence of the hot pepper provides insights into the evolution of pungency in Capsicum species.</title>
        <authorList>
            <person name="Kim S."/>
            <person name="Park M."/>
            <person name="Yeom S.I."/>
            <person name="Kim Y.M."/>
            <person name="Lee J.M."/>
            <person name="Lee H.A."/>
            <person name="Seo E."/>
            <person name="Choi J."/>
            <person name="Cheong K."/>
            <person name="Kim K.T."/>
            <person name="Jung K."/>
            <person name="Lee G.W."/>
            <person name="Oh S.K."/>
            <person name="Bae C."/>
            <person name="Kim S.B."/>
            <person name="Lee H.Y."/>
            <person name="Kim S.Y."/>
            <person name="Kim M.S."/>
            <person name="Kang B.C."/>
            <person name="Jo Y.D."/>
            <person name="Yang H.B."/>
            <person name="Jeong H.J."/>
            <person name="Kang W.H."/>
            <person name="Kwon J.K."/>
            <person name="Shin C."/>
            <person name="Lim J.Y."/>
            <person name="Park J.H."/>
            <person name="Huh J.H."/>
            <person name="Kim J.S."/>
            <person name="Kim B.D."/>
            <person name="Cohen O."/>
            <person name="Paran I."/>
            <person name="Suh M.C."/>
            <person name="Lee S.B."/>
            <person name="Kim Y.K."/>
            <person name="Shin Y."/>
            <person name="Noh S.J."/>
            <person name="Park J."/>
            <person name="Seo Y.S."/>
            <person name="Kwon S.Y."/>
            <person name="Kim H.A."/>
            <person name="Park J.M."/>
            <person name="Kim H.J."/>
            <person name="Choi S.B."/>
            <person name="Bosland P.W."/>
            <person name="Reeves G."/>
            <person name="Jo S.H."/>
            <person name="Lee B.W."/>
            <person name="Cho H.T."/>
            <person name="Choi H.S."/>
            <person name="Lee M.S."/>
            <person name="Yu Y."/>
            <person name="Do Choi Y."/>
            <person name="Park B.S."/>
            <person name="van Deynze A."/>
            <person name="Ashrafi H."/>
            <person name="Hill T."/>
            <person name="Kim W.T."/>
            <person name="Pai H.S."/>
            <person name="Ahn H.K."/>
            <person name="Yeam I."/>
            <person name="Giovannoni J.J."/>
            <person name="Rose J.K."/>
            <person name="Sorensen I."/>
            <person name="Lee S.J."/>
            <person name="Kim R.W."/>
            <person name="Choi I.Y."/>
            <person name="Choi B.S."/>
            <person name="Lim J.S."/>
            <person name="Lee Y.H."/>
            <person name="Choi D."/>
        </authorList>
    </citation>
    <scope>NUCLEOTIDE SEQUENCE [LARGE SCALE GENOMIC DNA]</scope>
    <source>
        <strain evidence="3">cv. CM334</strain>
    </source>
</reference>
<reference evidence="2 3" key="2">
    <citation type="journal article" date="2017" name="Genome Biol.">
        <title>New reference genome sequences of hot pepper reveal the massive evolution of plant disease-resistance genes by retroduplication.</title>
        <authorList>
            <person name="Kim S."/>
            <person name="Park J."/>
            <person name="Yeom S.I."/>
            <person name="Kim Y.M."/>
            <person name="Seo E."/>
            <person name="Kim K.T."/>
            <person name="Kim M.S."/>
            <person name="Lee J.M."/>
            <person name="Cheong K."/>
            <person name="Shin H.S."/>
            <person name="Kim S.B."/>
            <person name="Han K."/>
            <person name="Lee J."/>
            <person name="Park M."/>
            <person name="Lee H.A."/>
            <person name="Lee H.Y."/>
            <person name="Lee Y."/>
            <person name="Oh S."/>
            <person name="Lee J.H."/>
            <person name="Choi E."/>
            <person name="Choi E."/>
            <person name="Lee S.E."/>
            <person name="Jeon J."/>
            <person name="Kim H."/>
            <person name="Choi G."/>
            <person name="Song H."/>
            <person name="Lee J."/>
            <person name="Lee S.C."/>
            <person name="Kwon J.K."/>
            <person name="Lee H.Y."/>
            <person name="Koo N."/>
            <person name="Hong Y."/>
            <person name="Kim R.W."/>
            <person name="Kang W.H."/>
            <person name="Huh J.H."/>
            <person name="Kang B.C."/>
            <person name="Yang T.J."/>
            <person name="Lee Y.H."/>
            <person name="Bennetzen J.L."/>
            <person name="Choi D."/>
        </authorList>
    </citation>
    <scope>NUCLEOTIDE SEQUENCE [LARGE SCALE GENOMIC DNA]</scope>
    <source>
        <strain evidence="3">cv. CM334</strain>
    </source>
</reference>
<evidence type="ECO:0000259" key="1">
    <source>
        <dbReference type="Pfam" id="PF08268"/>
    </source>
</evidence>
<dbReference type="InterPro" id="IPR050796">
    <property type="entry name" value="SCF_F-box_component"/>
</dbReference>
<accession>A0A2G2Z4A7</accession>
<dbReference type="NCBIfam" id="TIGR01640">
    <property type="entry name" value="F_box_assoc_1"/>
    <property type="match status" value="1"/>
</dbReference>
<keyword evidence="3" id="KW-1185">Reference proteome</keyword>
<comment type="caution">
    <text evidence="2">The sequence shown here is derived from an EMBL/GenBank/DDBJ whole genome shotgun (WGS) entry which is preliminary data.</text>
</comment>
<dbReference type="InterPro" id="IPR013187">
    <property type="entry name" value="F-box-assoc_dom_typ3"/>
</dbReference>
<proteinExistence type="predicted"/>
<protein>
    <recommendedName>
        <fullName evidence="1">F-box associated beta-propeller type 3 domain-containing protein</fullName>
    </recommendedName>
</protein>
<evidence type="ECO:0000313" key="2">
    <source>
        <dbReference type="EMBL" id="PHT76803.1"/>
    </source>
</evidence>